<protein>
    <submittedName>
        <fullName evidence="3">Glycosyltransferase family 2 protein</fullName>
        <ecNumber evidence="3">2.4.-.-</ecNumber>
    </submittedName>
</protein>
<dbReference type="EC" id="2.4.-.-" evidence="3"/>
<name>A0ABW5J9N7_9BACT</name>
<dbReference type="CDD" id="cd02511">
    <property type="entry name" value="Beta4Glucosyltransferase"/>
    <property type="match status" value="1"/>
</dbReference>
<evidence type="ECO:0000313" key="4">
    <source>
        <dbReference type="Proteomes" id="UP001597510"/>
    </source>
</evidence>
<evidence type="ECO:0000259" key="2">
    <source>
        <dbReference type="Pfam" id="PF00535"/>
    </source>
</evidence>
<keyword evidence="3" id="KW-0808">Transferase</keyword>
<organism evidence="3 4">
    <name type="scientific">Emticicia soli</name>
    <dbReference type="NCBI Taxonomy" id="2027878"/>
    <lineage>
        <taxon>Bacteria</taxon>
        <taxon>Pseudomonadati</taxon>
        <taxon>Bacteroidota</taxon>
        <taxon>Cytophagia</taxon>
        <taxon>Cytophagales</taxon>
        <taxon>Leadbetterellaceae</taxon>
        <taxon>Emticicia</taxon>
    </lineage>
</organism>
<evidence type="ECO:0000256" key="1">
    <source>
        <dbReference type="ARBA" id="ARBA00038494"/>
    </source>
</evidence>
<dbReference type="EMBL" id="JBHULC010000012">
    <property type="protein sequence ID" value="MFD2522062.1"/>
    <property type="molecule type" value="Genomic_DNA"/>
</dbReference>
<dbReference type="RefSeq" id="WP_340239794.1">
    <property type="nucleotide sequence ID" value="NZ_JBBEWC010000015.1"/>
</dbReference>
<dbReference type="Proteomes" id="UP001597510">
    <property type="component" value="Unassembled WGS sequence"/>
</dbReference>
<reference evidence="4" key="1">
    <citation type="journal article" date="2019" name="Int. J. Syst. Evol. Microbiol.">
        <title>The Global Catalogue of Microorganisms (GCM) 10K type strain sequencing project: providing services to taxonomists for standard genome sequencing and annotation.</title>
        <authorList>
            <consortium name="The Broad Institute Genomics Platform"/>
            <consortium name="The Broad Institute Genome Sequencing Center for Infectious Disease"/>
            <person name="Wu L."/>
            <person name="Ma J."/>
        </authorList>
    </citation>
    <scope>NUCLEOTIDE SEQUENCE [LARGE SCALE GENOMIC DNA]</scope>
    <source>
        <strain evidence="4">KCTC 52344</strain>
    </source>
</reference>
<dbReference type="GO" id="GO:0016757">
    <property type="term" value="F:glycosyltransferase activity"/>
    <property type="evidence" value="ECO:0007669"/>
    <property type="project" value="UniProtKB-KW"/>
</dbReference>
<comment type="similarity">
    <text evidence="1">Belongs to the glycosyltransferase 2 family. WaaE/KdtX subfamily.</text>
</comment>
<dbReference type="Pfam" id="PF00535">
    <property type="entry name" value="Glycos_transf_2"/>
    <property type="match status" value="1"/>
</dbReference>
<dbReference type="InterPro" id="IPR029044">
    <property type="entry name" value="Nucleotide-diphossugar_trans"/>
</dbReference>
<keyword evidence="3" id="KW-0328">Glycosyltransferase</keyword>
<gene>
    <name evidence="3" type="ORF">ACFSR2_14275</name>
</gene>
<dbReference type="InterPro" id="IPR001173">
    <property type="entry name" value="Glyco_trans_2-like"/>
</dbReference>
<dbReference type="Gene3D" id="3.90.550.10">
    <property type="entry name" value="Spore Coat Polysaccharide Biosynthesis Protein SpsA, Chain A"/>
    <property type="match status" value="1"/>
</dbReference>
<feature type="domain" description="Glycosyltransferase 2-like" evidence="2">
    <location>
        <begin position="4"/>
        <end position="89"/>
    </location>
</feature>
<comment type="caution">
    <text evidence="3">The sequence shown here is derived from an EMBL/GenBank/DDBJ whole genome shotgun (WGS) entry which is preliminary data.</text>
</comment>
<accession>A0ABW5J9N7</accession>
<proteinExistence type="inferred from homology"/>
<evidence type="ECO:0000313" key="3">
    <source>
        <dbReference type="EMBL" id="MFD2522062.1"/>
    </source>
</evidence>
<sequence length="251" mass="28877">MNLSVAITTFNNTRTIRQVLAAVSGWANEIVVLDSGSTDGTLEIAKEFGCQIYYRKFEGYGAQKHHAAKHASNDWVLVVDSDEVVTKELKDEINSRLVLGNEYNGFMVPSTIVFLGEMLRYGREYKMPRLRLFNKKFGNYNLKDIHEEVILEGKVGKLNNHVLHYSYADVTDFFQKVNSYSSRMAMELYKKGKKASILKIITKFPITFLVEYFVRLNFLNGYRGFVWAFAQTVYATLKYIKLRELQKGASE</sequence>
<keyword evidence="4" id="KW-1185">Reference proteome</keyword>
<dbReference type="SUPFAM" id="SSF53448">
    <property type="entry name" value="Nucleotide-diphospho-sugar transferases"/>
    <property type="match status" value="1"/>
</dbReference>
<dbReference type="PANTHER" id="PTHR43630">
    <property type="entry name" value="POLY-BETA-1,6-N-ACETYL-D-GLUCOSAMINE SYNTHASE"/>
    <property type="match status" value="1"/>
</dbReference>
<dbReference type="PANTHER" id="PTHR43630:SF2">
    <property type="entry name" value="GLYCOSYLTRANSFERASE"/>
    <property type="match status" value="1"/>
</dbReference>